<sequence>MNRGLSGLLGAFACLMLVGCGEDWGADQHGANPHFSQPCALGRFDGRRSSQVAQAADSADFGQAPASALEQGACGRVDGV</sequence>
<gene>
    <name evidence="1" type="ORF">KQ248_19025</name>
</gene>
<evidence type="ECO:0008006" key="3">
    <source>
        <dbReference type="Google" id="ProtNLM"/>
    </source>
</evidence>
<evidence type="ECO:0000313" key="1">
    <source>
        <dbReference type="EMBL" id="QWV16544.1"/>
    </source>
</evidence>
<keyword evidence="2" id="KW-1185">Reference proteome</keyword>
<name>A0ABX8IUX7_9GAMM</name>
<reference evidence="1 2" key="1">
    <citation type="submission" date="2021-06" db="EMBL/GenBank/DDBJ databases">
        <title>Microbial metabolic specificity influences pelagic lipid remineralization.</title>
        <authorList>
            <person name="Behrendt L."/>
            <person name="Hunter J.E."/>
            <person name="Alcolombri U."/>
            <person name="Smriga S."/>
            <person name="Mincer T."/>
            <person name="Lowenstein D.P."/>
            <person name="Peaudecerf F.J."/>
            <person name="Fernandez V.I."/>
            <person name="Fredricks H."/>
            <person name="Almblad H."/>
            <person name="Harrison J.J."/>
            <person name="Stocker R."/>
            <person name="Van Mooy B.A.S."/>
        </authorList>
    </citation>
    <scope>NUCLEOTIDE SEQUENCE [LARGE SCALE GENOMIC DNA]</scope>
    <source>
        <strain evidence="1 2">A252</strain>
    </source>
</reference>
<dbReference type="RefSeq" id="WP_216706880.1">
    <property type="nucleotide sequence ID" value="NZ_CP076683.1"/>
</dbReference>
<proteinExistence type="predicted"/>
<dbReference type="Proteomes" id="UP000683436">
    <property type="component" value="Chromosome"/>
</dbReference>
<dbReference type="PROSITE" id="PS51257">
    <property type="entry name" value="PROKAR_LIPOPROTEIN"/>
    <property type="match status" value="1"/>
</dbReference>
<dbReference type="EMBL" id="CP076683">
    <property type="protein sequence ID" value="QWV16544.1"/>
    <property type="molecule type" value="Genomic_DNA"/>
</dbReference>
<evidence type="ECO:0000313" key="2">
    <source>
        <dbReference type="Proteomes" id="UP000683436"/>
    </source>
</evidence>
<protein>
    <recommendedName>
        <fullName evidence="3">Lipoprotein</fullName>
    </recommendedName>
</protein>
<organism evidence="1 2">
    <name type="scientific">Stutzerimonas zhaodongensis</name>
    <dbReference type="NCBI Taxonomy" id="1176257"/>
    <lineage>
        <taxon>Bacteria</taxon>
        <taxon>Pseudomonadati</taxon>
        <taxon>Pseudomonadota</taxon>
        <taxon>Gammaproteobacteria</taxon>
        <taxon>Pseudomonadales</taxon>
        <taxon>Pseudomonadaceae</taxon>
        <taxon>Stutzerimonas</taxon>
    </lineage>
</organism>
<accession>A0ABX8IUX7</accession>